<protein>
    <recommendedName>
        <fullName evidence="2">Outer membrane lipoprotein Blc</fullName>
    </recommendedName>
</protein>
<dbReference type="GO" id="GO:0009279">
    <property type="term" value="C:cell outer membrane"/>
    <property type="evidence" value="ECO:0007669"/>
    <property type="project" value="UniProtKB-SubCell"/>
</dbReference>
<evidence type="ECO:0000259" key="3">
    <source>
        <dbReference type="Pfam" id="PF08212"/>
    </source>
</evidence>
<dbReference type="SUPFAM" id="SSF50814">
    <property type="entry name" value="Lipocalins"/>
    <property type="match status" value="1"/>
</dbReference>
<dbReference type="GO" id="GO:0006950">
    <property type="term" value="P:response to stress"/>
    <property type="evidence" value="ECO:0007669"/>
    <property type="project" value="UniProtKB-ARBA"/>
</dbReference>
<keyword evidence="2" id="KW-0446">Lipid-binding</keyword>
<feature type="domain" description="Lipocalin/cytosolic fatty-acid binding" evidence="3">
    <location>
        <begin position="26"/>
        <end position="176"/>
    </location>
</feature>
<dbReference type="InterPro" id="IPR047202">
    <property type="entry name" value="Lipocalin_Blc-like_dom"/>
</dbReference>
<keyword evidence="2" id="KW-0998">Cell outer membrane</keyword>
<evidence type="ECO:0000313" key="4">
    <source>
        <dbReference type="EMBL" id="KDN24602.1"/>
    </source>
</evidence>
<dbReference type="AlphaFoldDB" id="A0A066UFE7"/>
<dbReference type="eggNOG" id="COG3040">
    <property type="taxonomic scope" value="Bacteria"/>
</dbReference>
<keyword evidence="2" id="KW-0449">Lipoprotein</keyword>
<dbReference type="InterPro" id="IPR000566">
    <property type="entry name" value="Lipocln_cytosolic_FA-bd_dom"/>
</dbReference>
<dbReference type="RefSeq" id="WP_036366675.1">
    <property type="nucleotide sequence ID" value="NZ_AOMT01000031.1"/>
</dbReference>
<evidence type="ECO:0000313" key="5">
    <source>
        <dbReference type="Proteomes" id="UP000035860"/>
    </source>
</evidence>
<accession>A0A066UFE7</accession>
<comment type="subunit">
    <text evidence="2">Homodimer.</text>
</comment>
<dbReference type="EMBL" id="AOMT01000031">
    <property type="protein sequence ID" value="KDN24602.1"/>
    <property type="molecule type" value="Genomic_DNA"/>
</dbReference>
<comment type="subcellular location">
    <subcellularLocation>
        <location evidence="2">Cell outer membrane</location>
    </subcellularLocation>
</comment>
<comment type="function">
    <text evidence="2">Involved in the storage or transport of lipids necessary for membrane maintenance under stressful conditions. Displays a binding preference for lysophospholipids.</text>
</comment>
<sequence length="176" mass="19542">MKKYLLVTTLAFGSIVHAAPTTVPQVDLNSYLGTWYEIGRLPMSFQNKCASDVKATYTLKSNGKITIKNECKTQSGKMTGATGEAYAIDQTNSKLKVSFLPSILKKLPFGQADYWVLALGEKQNGKYQSALVGTPNNKYLWILSRDKTLDSTTYDRYLGIAKQNGYDLTNFTKTAQ</sequence>
<comment type="caution">
    <text evidence="4">The sequence shown here is derived from an EMBL/GenBank/DDBJ whole genome shotgun (WGS) entry which is preliminary data.</text>
</comment>
<feature type="signal peptide" evidence="2">
    <location>
        <begin position="1"/>
        <end position="18"/>
    </location>
</feature>
<dbReference type="InterPro" id="IPR022271">
    <property type="entry name" value="Lipocalin_ApoD"/>
</dbReference>
<dbReference type="OrthoDB" id="9793905at2"/>
<dbReference type="Proteomes" id="UP000035860">
    <property type="component" value="Unassembled WGS sequence"/>
</dbReference>
<comment type="similarity">
    <text evidence="1 2">Belongs to the calycin superfamily. Lipocalin family.</text>
</comment>
<keyword evidence="5" id="KW-1185">Reference proteome</keyword>
<dbReference type="PANTHER" id="PTHR10612:SF34">
    <property type="entry name" value="APOLIPOPROTEIN D"/>
    <property type="match status" value="1"/>
</dbReference>
<dbReference type="CDD" id="cd19438">
    <property type="entry name" value="lipocalin_Blc-like"/>
    <property type="match status" value="1"/>
</dbReference>
<gene>
    <name evidence="4" type="ORF">MBO_08487</name>
</gene>
<reference evidence="4 5" key="1">
    <citation type="journal article" date="2014" name="Genome Announc.">
        <title>Draft Genome Sequence of Moraxella bovoculi Strain 237T (ATCC BAA-1259T) Isolated from a Calf with Infectious Bovine Keratoconjunctivitis.</title>
        <authorList>
            <person name="Calcutt M.J."/>
            <person name="Foecking M.F."/>
            <person name="Martin N.T."/>
            <person name="Mhlanga-Mutangadura T."/>
            <person name="Reilly T.J."/>
        </authorList>
    </citation>
    <scope>NUCLEOTIDE SEQUENCE [LARGE SCALE GENOMIC DNA]</scope>
    <source>
        <strain evidence="4 5">237</strain>
    </source>
</reference>
<evidence type="ECO:0000256" key="2">
    <source>
        <dbReference type="PIRNR" id="PIRNR036893"/>
    </source>
</evidence>
<dbReference type="PIRSF" id="PIRSF036893">
    <property type="entry name" value="Lipocalin_ApoD"/>
    <property type="match status" value="1"/>
</dbReference>
<organism evidence="4 5">
    <name type="scientific">Moraxella bovoculi 237</name>
    <dbReference type="NCBI Taxonomy" id="743974"/>
    <lineage>
        <taxon>Bacteria</taxon>
        <taxon>Pseudomonadati</taxon>
        <taxon>Pseudomonadota</taxon>
        <taxon>Gammaproteobacteria</taxon>
        <taxon>Moraxellales</taxon>
        <taxon>Moraxellaceae</taxon>
        <taxon>Moraxella</taxon>
    </lineage>
</organism>
<keyword evidence="2" id="KW-0472">Membrane</keyword>
<name>A0A066UFE7_9GAMM</name>
<dbReference type="PANTHER" id="PTHR10612">
    <property type="entry name" value="APOLIPOPROTEIN D"/>
    <property type="match status" value="1"/>
</dbReference>
<proteinExistence type="inferred from homology"/>
<dbReference type="InterPro" id="IPR012674">
    <property type="entry name" value="Calycin"/>
</dbReference>
<feature type="chain" id="PRO_5013433760" description="Outer membrane lipoprotein Blc" evidence="2">
    <location>
        <begin position="19"/>
        <end position="176"/>
    </location>
</feature>
<evidence type="ECO:0000256" key="1">
    <source>
        <dbReference type="ARBA" id="ARBA00006889"/>
    </source>
</evidence>
<dbReference type="GO" id="GO:0008289">
    <property type="term" value="F:lipid binding"/>
    <property type="evidence" value="ECO:0007669"/>
    <property type="project" value="UniProtKB-UniRule"/>
</dbReference>
<dbReference type="Pfam" id="PF08212">
    <property type="entry name" value="Lipocalin_2"/>
    <property type="match status" value="1"/>
</dbReference>
<dbReference type="Gene3D" id="2.40.128.20">
    <property type="match status" value="1"/>
</dbReference>
<keyword evidence="2" id="KW-0732">Signal</keyword>